<feature type="compositionally biased region" description="Polar residues" evidence="1">
    <location>
        <begin position="23"/>
        <end position="37"/>
    </location>
</feature>
<feature type="compositionally biased region" description="Acidic residues" evidence="1">
    <location>
        <begin position="118"/>
        <end position="131"/>
    </location>
</feature>
<evidence type="ECO:0000313" key="2">
    <source>
        <dbReference type="EMBL" id="KAK4502235.1"/>
    </source>
</evidence>
<gene>
    <name evidence="2" type="ORF">PRZ48_005660</name>
</gene>
<dbReference type="Proteomes" id="UP001305779">
    <property type="component" value="Unassembled WGS sequence"/>
</dbReference>
<feature type="compositionally biased region" description="Acidic residues" evidence="1">
    <location>
        <begin position="206"/>
        <end position="220"/>
    </location>
</feature>
<proteinExistence type="predicted"/>
<feature type="compositionally biased region" description="Gly residues" evidence="1">
    <location>
        <begin position="194"/>
        <end position="205"/>
    </location>
</feature>
<feature type="compositionally biased region" description="Basic and acidic residues" evidence="1">
    <location>
        <begin position="74"/>
        <end position="86"/>
    </location>
</feature>
<feature type="region of interest" description="Disordered" evidence="1">
    <location>
        <begin position="20"/>
        <end position="229"/>
    </location>
</feature>
<evidence type="ECO:0000313" key="3">
    <source>
        <dbReference type="Proteomes" id="UP001305779"/>
    </source>
</evidence>
<sequence>MRIFVEPRSRDTLFLRFLPGLPNTDSPDANKTTSSVAPLNIGPSRARRTLQRRLAERQEREGDGDGDDDQPEIDLDHATPEDERGESGLQITGLRTVSGAGSHARLGRFGGLFVGGSSDEEEESHSDDSDDEGHAGRDETLFREGGDYEGAGGRRRRPSTTEAKERLPLSDDEGEEVSDEALAREMQRRLSVGVGEGEGGEGLLGGDDEEEEDSSDDEGLVEIRTRRTS</sequence>
<feature type="compositionally biased region" description="Basic and acidic residues" evidence="1">
    <location>
        <begin position="53"/>
        <end position="63"/>
    </location>
</feature>
<name>A0ABR0EL57_ZASCE</name>
<dbReference type="EMBL" id="JAXOVC010000004">
    <property type="protein sequence ID" value="KAK4502235.1"/>
    <property type="molecule type" value="Genomic_DNA"/>
</dbReference>
<organism evidence="2 3">
    <name type="scientific">Zasmidium cellare</name>
    <name type="common">Wine cellar mold</name>
    <name type="synonym">Racodium cellare</name>
    <dbReference type="NCBI Taxonomy" id="395010"/>
    <lineage>
        <taxon>Eukaryota</taxon>
        <taxon>Fungi</taxon>
        <taxon>Dikarya</taxon>
        <taxon>Ascomycota</taxon>
        <taxon>Pezizomycotina</taxon>
        <taxon>Dothideomycetes</taxon>
        <taxon>Dothideomycetidae</taxon>
        <taxon>Mycosphaerellales</taxon>
        <taxon>Mycosphaerellaceae</taxon>
        <taxon>Zasmidium</taxon>
    </lineage>
</organism>
<feature type="compositionally biased region" description="Basic and acidic residues" evidence="1">
    <location>
        <begin position="132"/>
        <end position="146"/>
    </location>
</feature>
<protein>
    <submittedName>
        <fullName evidence="2">Uncharacterized protein</fullName>
    </submittedName>
</protein>
<comment type="caution">
    <text evidence="2">The sequence shown here is derived from an EMBL/GenBank/DDBJ whole genome shotgun (WGS) entry which is preliminary data.</text>
</comment>
<feature type="compositionally biased region" description="Acidic residues" evidence="1">
    <location>
        <begin position="64"/>
        <end position="73"/>
    </location>
</feature>
<keyword evidence="3" id="KW-1185">Reference proteome</keyword>
<reference evidence="2 3" key="1">
    <citation type="journal article" date="2023" name="G3 (Bethesda)">
        <title>A chromosome-level genome assembly of Zasmidium syzygii isolated from banana leaves.</title>
        <authorList>
            <person name="van Westerhoven A.C."/>
            <person name="Mehrabi R."/>
            <person name="Talebi R."/>
            <person name="Steentjes M.B.F."/>
            <person name="Corcolon B."/>
            <person name="Chong P.A."/>
            <person name="Kema G.H.J."/>
            <person name="Seidl M.F."/>
        </authorList>
    </citation>
    <scope>NUCLEOTIDE SEQUENCE [LARGE SCALE GENOMIC DNA]</scope>
    <source>
        <strain evidence="2 3">P124</strain>
    </source>
</reference>
<accession>A0ABR0EL57</accession>
<feature type="compositionally biased region" description="Acidic residues" evidence="1">
    <location>
        <begin position="170"/>
        <end position="179"/>
    </location>
</feature>
<evidence type="ECO:0000256" key="1">
    <source>
        <dbReference type="SAM" id="MobiDB-lite"/>
    </source>
</evidence>